<dbReference type="KEGG" id="cdc:CD196_2068"/>
<evidence type="ECO:0000313" key="2">
    <source>
        <dbReference type="Proteomes" id="UP000002068"/>
    </source>
</evidence>
<dbReference type="Pfam" id="PF00756">
    <property type="entry name" value="Esterase"/>
    <property type="match status" value="1"/>
</dbReference>
<organism evidence="1 2">
    <name type="scientific">Clostridioides difficile (strain CD196)</name>
    <name type="common">Peptoclostridium difficile</name>
    <dbReference type="NCBI Taxonomy" id="645462"/>
    <lineage>
        <taxon>Bacteria</taxon>
        <taxon>Bacillati</taxon>
        <taxon>Bacillota</taxon>
        <taxon>Clostridia</taxon>
        <taxon>Peptostreptococcales</taxon>
        <taxon>Peptostreptococcaceae</taxon>
        <taxon>Clostridioides</taxon>
    </lineage>
</organism>
<accession>A0A0H3N3I9</accession>
<dbReference type="HOGENOM" id="CLU_037618_3_0_9"/>
<name>A0A0H3N3I9_CLODC</name>
<dbReference type="PANTHER" id="PTHR48098">
    <property type="entry name" value="ENTEROCHELIN ESTERASE-RELATED"/>
    <property type="match status" value="1"/>
</dbReference>
<protein>
    <submittedName>
        <fullName evidence="1">Probable esterase</fullName>
    </submittedName>
</protein>
<proteinExistence type="predicted"/>
<reference evidence="1 2" key="1">
    <citation type="journal article" date="2009" name="Genome Biol.">
        <title>Comparative genome and phenotypic analysis of Clostridium difficile 027 strains provides insight into the evolution of a hypervirulent bacterium.</title>
        <authorList>
            <person name="Stabler R.A."/>
            <person name="He M."/>
            <person name="Dawson L."/>
            <person name="Martin M."/>
            <person name="Valiente E."/>
            <person name="Corton C."/>
            <person name="Lawley T.D."/>
            <person name="Sebaihia M."/>
            <person name="Quail M.A."/>
            <person name="Rose G."/>
            <person name="Gerding D.N."/>
            <person name="Gibert M."/>
            <person name="Popoff M.R."/>
            <person name="Parkhill J."/>
            <person name="Dougan G."/>
            <person name="Wren B.W."/>
        </authorList>
    </citation>
    <scope>NUCLEOTIDE SEQUENCE [LARGE SCALE GENOMIC DNA]</scope>
    <source>
        <strain evidence="1 2">CD196</strain>
    </source>
</reference>
<dbReference type="Gene3D" id="3.40.50.1820">
    <property type="entry name" value="alpha/beta hydrolase"/>
    <property type="match status" value="1"/>
</dbReference>
<evidence type="ECO:0000313" key="1">
    <source>
        <dbReference type="EMBL" id="CBA63966.1"/>
    </source>
</evidence>
<gene>
    <name evidence="1" type="ordered locus">CD196_2068</name>
</gene>
<dbReference type="InterPro" id="IPR050583">
    <property type="entry name" value="Mycobacterial_A85_antigen"/>
</dbReference>
<dbReference type="PANTHER" id="PTHR48098:SF1">
    <property type="entry name" value="DIACYLGLYCEROL ACYLTRANSFERASE_MYCOLYLTRANSFERASE AG85A"/>
    <property type="match status" value="1"/>
</dbReference>
<dbReference type="GO" id="GO:0016747">
    <property type="term" value="F:acyltransferase activity, transferring groups other than amino-acyl groups"/>
    <property type="evidence" value="ECO:0007669"/>
    <property type="project" value="TreeGrafter"/>
</dbReference>
<dbReference type="InterPro" id="IPR029058">
    <property type="entry name" value="AB_hydrolase_fold"/>
</dbReference>
<dbReference type="InterPro" id="IPR000801">
    <property type="entry name" value="Esterase-like"/>
</dbReference>
<dbReference type="SUPFAM" id="SSF53474">
    <property type="entry name" value="alpha/beta-Hydrolases"/>
    <property type="match status" value="1"/>
</dbReference>
<dbReference type="AlphaFoldDB" id="A0A0H3N3I9"/>
<dbReference type="Proteomes" id="UP000002068">
    <property type="component" value="Chromosome"/>
</dbReference>
<dbReference type="EMBL" id="FN538970">
    <property type="protein sequence ID" value="CBA63966.1"/>
    <property type="molecule type" value="Genomic_DNA"/>
</dbReference>
<sequence>MLFRYKIIIEEVFFVAFIECKFKSKYTGGETDIIVILPVANGKELFSGKEIYDFEGKFKTLYLFHGLEDDQSSWIRYTNVEHYAKNKNIALVIPRVETSFYTDMAYGHQYFTFVSEELPKFVRAIFPLSDKREDNFVAGMSMGGYGALKLALSKPKEFSAVASFSGSPDMIHELENQQIETNADILFHDFGRPEDARNSENDLLYILKNLKERNEDIPKIYQFCGDRDFLYKNNQMFKKYAESLGVDVEYEECVGGHEWRLWNLWIKKFIDIIG</sequence>